<accession>A0A5M3TDX1</accession>
<sequence>MNQTQYQLSLSFEQVLSLVKQLPEADKLKLSEALSKELLDSKLTHLLEIFKTDEISLEEITQEVEAVRTEIHDQQTAHFCAF</sequence>
<reference evidence="1 2" key="1">
    <citation type="journal article" date="2019" name="J Genomics">
        <title>The Draft Genome of a Hydrogen-producing Cyanobacterium, Arthrospira platensis NIES-46.</title>
        <authorList>
            <person name="Suzuki S."/>
            <person name="Yamaguchi H."/>
            <person name="Kawachi M."/>
        </authorList>
    </citation>
    <scope>NUCLEOTIDE SEQUENCE [LARGE SCALE GENOMIC DNA]</scope>
    <source>
        <strain evidence="1 2">NIES-46</strain>
    </source>
</reference>
<organism evidence="1 2">
    <name type="scientific">Limnospira platensis NIES-46</name>
    <dbReference type="NCBI Taxonomy" id="1236695"/>
    <lineage>
        <taxon>Bacteria</taxon>
        <taxon>Bacillati</taxon>
        <taxon>Cyanobacteriota</taxon>
        <taxon>Cyanophyceae</taxon>
        <taxon>Oscillatoriophycideae</taxon>
        <taxon>Oscillatoriales</taxon>
        <taxon>Sirenicapillariaceae</taxon>
        <taxon>Limnospira</taxon>
    </lineage>
</organism>
<protein>
    <submittedName>
        <fullName evidence="1">Uncharacterized protein</fullName>
    </submittedName>
</protein>
<name>A0A5M3TDX1_LIMPL</name>
<evidence type="ECO:0000313" key="2">
    <source>
        <dbReference type="Proteomes" id="UP000326169"/>
    </source>
</evidence>
<dbReference type="Proteomes" id="UP000326169">
    <property type="component" value="Unassembled WGS sequence"/>
</dbReference>
<dbReference type="GeneID" id="301684570"/>
<gene>
    <name evidence="1" type="ORF">NIES46_37950</name>
</gene>
<keyword evidence="2" id="KW-1185">Reference proteome</keyword>
<evidence type="ECO:0000313" key="1">
    <source>
        <dbReference type="EMBL" id="GCE95729.1"/>
    </source>
</evidence>
<comment type="caution">
    <text evidence="1">The sequence shown here is derived from an EMBL/GenBank/DDBJ whole genome shotgun (WGS) entry which is preliminary data.</text>
</comment>
<dbReference type="EMBL" id="BIMW01000146">
    <property type="protein sequence ID" value="GCE95729.1"/>
    <property type="molecule type" value="Genomic_DNA"/>
</dbReference>
<dbReference type="RefSeq" id="WP_006617886.1">
    <property type="nucleotide sequence ID" value="NZ_BIMW01000146.1"/>
</dbReference>
<proteinExistence type="predicted"/>
<dbReference type="NCBIfam" id="NF047401">
    <property type="entry name" value="TA_anti_VapB15"/>
    <property type="match status" value="1"/>
</dbReference>